<reference evidence="10 11" key="1">
    <citation type="submission" date="2024-04" db="EMBL/GenBank/DDBJ databases">
        <authorList>
            <consortium name="Genoscope - CEA"/>
            <person name="William W."/>
        </authorList>
    </citation>
    <scope>NUCLEOTIDE SEQUENCE [LARGE SCALE GENOMIC DNA]</scope>
</reference>
<dbReference type="AlphaFoldDB" id="A0AAV2IPV5"/>
<keyword evidence="11" id="KW-1185">Reference proteome</keyword>
<keyword evidence="6" id="KW-0675">Receptor</keyword>
<dbReference type="GO" id="GO:0004930">
    <property type="term" value="F:G protein-coupled receptor activity"/>
    <property type="evidence" value="ECO:0007669"/>
    <property type="project" value="UniProtKB-KW"/>
</dbReference>
<feature type="transmembrane region" description="Helical" evidence="8">
    <location>
        <begin position="148"/>
        <end position="174"/>
    </location>
</feature>
<comment type="subcellular location">
    <subcellularLocation>
        <location evidence="1">Membrane</location>
        <topology evidence="1">Multi-pass membrane protein</topology>
    </subcellularLocation>
</comment>
<dbReference type="Pfam" id="PF00001">
    <property type="entry name" value="7tm_1"/>
    <property type="match status" value="1"/>
</dbReference>
<name>A0AAV2IPV5_LYMST</name>
<feature type="transmembrane region" description="Helical" evidence="8">
    <location>
        <begin position="110"/>
        <end position="127"/>
    </location>
</feature>
<evidence type="ECO:0000313" key="10">
    <source>
        <dbReference type="EMBL" id="CAL1546964.1"/>
    </source>
</evidence>
<evidence type="ECO:0000256" key="4">
    <source>
        <dbReference type="ARBA" id="ARBA00023040"/>
    </source>
</evidence>
<evidence type="ECO:0000256" key="6">
    <source>
        <dbReference type="ARBA" id="ARBA00023170"/>
    </source>
</evidence>
<keyword evidence="3 8" id="KW-1133">Transmembrane helix</keyword>
<feature type="transmembrane region" description="Helical" evidence="8">
    <location>
        <begin position="27"/>
        <end position="51"/>
    </location>
</feature>
<evidence type="ECO:0000256" key="5">
    <source>
        <dbReference type="ARBA" id="ARBA00023136"/>
    </source>
</evidence>
<protein>
    <recommendedName>
        <fullName evidence="9">G-protein coupled receptors family 1 profile domain-containing protein</fullName>
    </recommendedName>
</protein>
<evidence type="ECO:0000256" key="3">
    <source>
        <dbReference type="ARBA" id="ARBA00022989"/>
    </source>
</evidence>
<feature type="transmembrane region" description="Helical" evidence="8">
    <location>
        <begin position="295"/>
        <end position="319"/>
    </location>
</feature>
<dbReference type="InterPro" id="IPR000276">
    <property type="entry name" value="GPCR_Rhodpsn"/>
</dbReference>
<dbReference type="PANTHER" id="PTHR24243">
    <property type="entry name" value="G-PROTEIN COUPLED RECEPTOR"/>
    <property type="match status" value="1"/>
</dbReference>
<dbReference type="PROSITE" id="PS50262">
    <property type="entry name" value="G_PROTEIN_RECEP_F1_2"/>
    <property type="match status" value="1"/>
</dbReference>
<evidence type="ECO:0000256" key="7">
    <source>
        <dbReference type="ARBA" id="ARBA00023224"/>
    </source>
</evidence>
<evidence type="ECO:0000256" key="1">
    <source>
        <dbReference type="ARBA" id="ARBA00004141"/>
    </source>
</evidence>
<feature type="domain" description="G-protein coupled receptors family 1 profile" evidence="9">
    <location>
        <begin position="44"/>
        <end position="316"/>
    </location>
</feature>
<dbReference type="GO" id="GO:0005886">
    <property type="term" value="C:plasma membrane"/>
    <property type="evidence" value="ECO:0007669"/>
    <property type="project" value="TreeGrafter"/>
</dbReference>
<sequence length="340" mass="39157">SSTNQSKTIQLNYIYDVPFEVLVWVKIILNGYFVIFMSVTGVIGNILIIIVVYRQGLKDTPQILMMSLAASDALFSTATLVIHFPEIIFNVDYYLATTCLTYTKVYVFEMYYFTLVLSFCTFPLISFERMIAVYFPFQVSRICTPFRIKCILLCLYVYSLAATIVTAFFAYPLWLQDPSSNNSYAVPALTDFVLNNFEGMILYETIILMYLLSIIPVSLTTICCLMIILRLVRNSRSRLSQTKIKTKNSRNVQVVKMLLTACIMSCLSSIPTVAIDIFSQERYLQIGVMSQNYSILLQTLNQIFFQLSPTSNFFIYLFMSSKFSATFKKMFQHNPNKLRY</sequence>
<accession>A0AAV2IPV5</accession>
<feature type="transmembrane region" description="Helical" evidence="8">
    <location>
        <begin position="253"/>
        <end position="275"/>
    </location>
</feature>
<keyword evidence="4" id="KW-0297">G-protein coupled receptor</keyword>
<proteinExistence type="predicted"/>
<keyword evidence="7" id="KW-0807">Transducer</keyword>
<keyword evidence="5 8" id="KW-0472">Membrane</keyword>
<dbReference type="EMBL" id="CAXITT010000885">
    <property type="protein sequence ID" value="CAL1546964.1"/>
    <property type="molecule type" value="Genomic_DNA"/>
</dbReference>
<dbReference type="Proteomes" id="UP001497497">
    <property type="component" value="Unassembled WGS sequence"/>
</dbReference>
<evidence type="ECO:0000256" key="2">
    <source>
        <dbReference type="ARBA" id="ARBA00022692"/>
    </source>
</evidence>
<keyword evidence="2 8" id="KW-0812">Transmembrane</keyword>
<gene>
    <name evidence="10" type="ORF">GSLYS_00020341001</name>
</gene>
<organism evidence="10 11">
    <name type="scientific">Lymnaea stagnalis</name>
    <name type="common">Great pond snail</name>
    <name type="synonym">Helix stagnalis</name>
    <dbReference type="NCBI Taxonomy" id="6523"/>
    <lineage>
        <taxon>Eukaryota</taxon>
        <taxon>Metazoa</taxon>
        <taxon>Spiralia</taxon>
        <taxon>Lophotrochozoa</taxon>
        <taxon>Mollusca</taxon>
        <taxon>Gastropoda</taxon>
        <taxon>Heterobranchia</taxon>
        <taxon>Euthyneura</taxon>
        <taxon>Panpulmonata</taxon>
        <taxon>Hygrophila</taxon>
        <taxon>Lymnaeoidea</taxon>
        <taxon>Lymnaeidae</taxon>
        <taxon>Lymnaea</taxon>
    </lineage>
</organism>
<dbReference type="InterPro" id="IPR017452">
    <property type="entry name" value="GPCR_Rhodpsn_7TM"/>
</dbReference>
<dbReference type="PRINTS" id="PR00237">
    <property type="entry name" value="GPCRRHODOPSN"/>
</dbReference>
<dbReference type="SUPFAM" id="SSF81321">
    <property type="entry name" value="Family A G protein-coupled receptor-like"/>
    <property type="match status" value="1"/>
</dbReference>
<evidence type="ECO:0000259" key="9">
    <source>
        <dbReference type="PROSITE" id="PS50262"/>
    </source>
</evidence>
<comment type="caution">
    <text evidence="10">The sequence shown here is derived from an EMBL/GenBank/DDBJ whole genome shotgun (WGS) entry which is preliminary data.</text>
</comment>
<dbReference type="PANTHER" id="PTHR24243:SF230">
    <property type="entry name" value="G-PROTEIN COUPLED RECEPTORS FAMILY 1 PROFILE DOMAIN-CONTAINING PROTEIN"/>
    <property type="match status" value="1"/>
</dbReference>
<feature type="transmembrane region" description="Helical" evidence="8">
    <location>
        <begin position="207"/>
        <end position="232"/>
    </location>
</feature>
<dbReference type="Gene3D" id="1.20.1070.10">
    <property type="entry name" value="Rhodopsin 7-helix transmembrane proteins"/>
    <property type="match status" value="1"/>
</dbReference>
<evidence type="ECO:0000256" key="8">
    <source>
        <dbReference type="SAM" id="Phobius"/>
    </source>
</evidence>
<evidence type="ECO:0000313" key="11">
    <source>
        <dbReference type="Proteomes" id="UP001497497"/>
    </source>
</evidence>
<feature type="non-terminal residue" evidence="10">
    <location>
        <position position="1"/>
    </location>
</feature>